<dbReference type="GO" id="GO:0000049">
    <property type="term" value="F:tRNA binding"/>
    <property type="evidence" value="ECO:0007669"/>
    <property type="project" value="UniProtKB-UniRule"/>
</dbReference>
<dbReference type="OrthoDB" id="6349953at2759"/>
<dbReference type="Gene3D" id="3.40.50.150">
    <property type="entry name" value="Vaccinia Virus protein VP39"/>
    <property type="match status" value="1"/>
</dbReference>
<evidence type="ECO:0000256" key="5">
    <source>
        <dbReference type="ARBA" id="ARBA00022694"/>
    </source>
</evidence>
<evidence type="ECO:0000313" key="11">
    <source>
        <dbReference type="EMBL" id="PKI84898.1"/>
    </source>
</evidence>
<organism evidence="11 12">
    <name type="scientific">Malassezia vespertilionis</name>
    <dbReference type="NCBI Taxonomy" id="2020962"/>
    <lineage>
        <taxon>Eukaryota</taxon>
        <taxon>Fungi</taxon>
        <taxon>Dikarya</taxon>
        <taxon>Basidiomycota</taxon>
        <taxon>Ustilaginomycotina</taxon>
        <taxon>Malasseziomycetes</taxon>
        <taxon>Malasseziales</taxon>
        <taxon>Malasseziaceae</taxon>
        <taxon>Malassezia</taxon>
    </lineage>
</organism>
<evidence type="ECO:0000256" key="1">
    <source>
        <dbReference type="ARBA" id="ARBA00022555"/>
    </source>
</evidence>
<dbReference type="EC" id="2.1.1.216" evidence="7 9"/>
<keyword evidence="5 9" id="KW-0819">tRNA processing</keyword>
<name>A0A2N1JEB8_9BASI</name>
<evidence type="ECO:0000256" key="10">
    <source>
        <dbReference type="SAM" id="MobiDB-lite"/>
    </source>
</evidence>
<dbReference type="Pfam" id="PF02005">
    <property type="entry name" value="TRM"/>
    <property type="match status" value="1"/>
</dbReference>
<dbReference type="GO" id="GO:0160104">
    <property type="term" value="F:tRNA (guanine(26)-N2)-dimethyltransferase activity"/>
    <property type="evidence" value="ECO:0007669"/>
    <property type="project" value="UniProtKB-UniRule"/>
</dbReference>
<keyword evidence="3 9" id="KW-0808">Transferase</keyword>
<dbReference type="EMBL" id="KZ454988">
    <property type="protein sequence ID" value="PKI84898.1"/>
    <property type="molecule type" value="Genomic_DNA"/>
</dbReference>
<dbReference type="AlphaFoldDB" id="A0A2N1JEB8"/>
<dbReference type="InterPro" id="IPR002905">
    <property type="entry name" value="Trm1"/>
</dbReference>
<evidence type="ECO:0000256" key="8">
    <source>
        <dbReference type="ARBA" id="ARBA00051897"/>
    </source>
</evidence>
<dbReference type="STRING" id="2020962.A0A2N1JEB8"/>
<reference evidence="11 12" key="1">
    <citation type="submission" date="2017-10" db="EMBL/GenBank/DDBJ databases">
        <title>A novel species of cold-tolerant Malassezia isolated from bats.</title>
        <authorList>
            <person name="Lorch J.M."/>
            <person name="Palmer J.M."/>
            <person name="Vanderwolf K.J."/>
            <person name="Schmidt K.Z."/>
            <person name="Verant M.L."/>
            <person name="Weller T.J."/>
            <person name="Blehert D.S."/>
        </authorList>
    </citation>
    <scope>NUCLEOTIDE SEQUENCE [LARGE SCALE GENOMIC DNA]</scope>
    <source>
        <strain evidence="11 12">NWHC:44797-103</strain>
    </source>
</reference>
<protein>
    <recommendedName>
        <fullName evidence="7 9">tRNA (guanine(26)-N(2))-dimethyltransferase</fullName>
        <ecNumber evidence="7 9">2.1.1.216</ecNumber>
    </recommendedName>
</protein>
<evidence type="ECO:0000256" key="4">
    <source>
        <dbReference type="ARBA" id="ARBA00022691"/>
    </source>
</evidence>
<evidence type="ECO:0000256" key="9">
    <source>
        <dbReference type="PROSITE-ProRule" id="PRU00958"/>
    </source>
</evidence>
<evidence type="ECO:0000256" key="7">
    <source>
        <dbReference type="ARBA" id="ARBA00039099"/>
    </source>
</evidence>
<dbReference type="SUPFAM" id="SSF53335">
    <property type="entry name" value="S-adenosyl-L-methionine-dependent methyltransferases"/>
    <property type="match status" value="1"/>
</dbReference>
<dbReference type="GO" id="GO:0002940">
    <property type="term" value="P:tRNA N2-guanine methylation"/>
    <property type="evidence" value="ECO:0007669"/>
    <property type="project" value="TreeGrafter"/>
</dbReference>
<dbReference type="InterPro" id="IPR029063">
    <property type="entry name" value="SAM-dependent_MTases_sf"/>
</dbReference>
<comment type="similarity">
    <text evidence="9">Belongs to the class I-like SAM-binding methyltransferase superfamily. Trm1 family.</text>
</comment>
<keyword evidence="1 9" id="KW-0820">tRNA-binding</keyword>
<dbReference type="Gene3D" id="3.30.56.70">
    <property type="entry name" value="N2,N2-dimethylguanosine tRNA methyltransferase, C-terminal domain"/>
    <property type="match status" value="1"/>
</dbReference>
<evidence type="ECO:0000313" key="12">
    <source>
        <dbReference type="Proteomes" id="UP000232875"/>
    </source>
</evidence>
<keyword evidence="6 9" id="KW-0694">RNA-binding</keyword>
<evidence type="ECO:0000256" key="6">
    <source>
        <dbReference type="ARBA" id="ARBA00022884"/>
    </source>
</evidence>
<accession>A0A2N1JEB8</accession>
<dbReference type="GeneID" id="80900857"/>
<dbReference type="FunFam" id="3.40.50.150:FF:000450">
    <property type="entry name" value="N2,N2-dimethylguanosine tRNA methyltransferase, putative"/>
    <property type="match status" value="1"/>
</dbReference>
<comment type="catalytic activity">
    <reaction evidence="8 9">
        <text>guanosine(26) in tRNA + 2 S-adenosyl-L-methionine = N(2)-dimethylguanosine(26) in tRNA + 2 S-adenosyl-L-homocysteine + 2 H(+)</text>
        <dbReference type="Rhea" id="RHEA:43140"/>
        <dbReference type="Rhea" id="RHEA-COMP:10359"/>
        <dbReference type="Rhea" id="RHEA-COMP:10360"/>
        <dbReference type="ChEBI" id="CHEBI:15378"/>
        <dbReference type="ChEBI" id="CHEBI:57856"/>
        <dbReference type="ChEBI" id="CHEBI:59789"/>
        <dbReference type="ChEBI" id="CHEBI:74269"/>
        <dbReference type="ChEBI" id="CHEBI:74513"/>
        <dbReference type="EC" id="2.1.1.216"/>
    </reaction>
</comment>
<keyword evidence="12" id="KW-1185">Reference proteome</keyword>
<dbReference type="Proteomes" id="UP000232875">
    <property type="component" value="Unassembled WGS sequence"/>
</dbReference>
<dbReference type="PANTHER" id="PTHR10631">
    <property type="entry name" value="N 2 ,N 2 -DIMETHYLGUANOSINE TRNA METHYLTRANSFERASE"/>
    <property type="match status" value="1"/>
</dbReference>
<dbReference type="PANTHER" id="PTHR10631:SF3">
    <property type="entry name" value="TRNA (GUANINE(26)-N(2))-DIMETHYLTRANSFERASE"/>
    <property type="match status" value="1"/>
</dbReference>
<evidence type="ECO:0000256" key="3">
    <source>
        <dbReference type="ARBA" id="ARBA00022679"/>
    </source>
</evidence>
<sequence length="598" mass="65749">MAPVPVLLGADVVAARGMHIKKNETAFQENSATIVMPSKEAAFLNPVQEFNRDLSTLSIISWSKILNKEKEQRFSAHGKAHNAKCNEHAAKRAKTEEVAYRDYKFNALEALSATGLRSIRYAKEIPLLGSIVANDLSKTAVDAMRRNLALNFPPGRQLEAWSFVAVPDAKDVPSEEHESQAPTIHPDCKVHANQGDAIALMYQHRDPPKRFDMIDLDPYGSAAPFLDAAVQSVADGGLLCITCTDLAVLAGHNYPEKCWSLYGGVSVKAEYSHEVALRLVLHAIAQAAGRYGRYIQPMLSLSIDFYLRVFVRVWSRPETVKLNAAKTGLVYTCSKCSNFHIQPMGRTTHSQSATGGTHLKFGSASGPPTDMKCAECGGSFHVGGPMWFGALHDPAFCTELLQTLDSGEHKVGTEARIRGMVNTARDELDAPFYFHPAKVAGLFHCTSPALAPVVQALLNAGFQASRSHCVAGSIKTDAPRTEVHDLFRTWIRSNPVNPARIKENSAAWSLLQHRRQDGSPATRREFDFDTPHKRTEEAIKGTVSAGRMVRYQMNPQANWGPGTAAKGHQKHAPRSLAPEEIARRAQEWKQKEAEDTKT</sequence>
<evidence type="ECO:0000256" key="2">
    <source>
        <dbReference type="ARBA" id="ARBA00022603"/>
    </source>
</evidence>
<keyword evidence="4 9" id="KW-0949">S-adenosyl-L-methionine</keyword>
<feature type="region of interest" description="Disordered" evidence="10">
    <location>
        <begin position="555"/>
        <end position="598"/>
    </location>
</feature>
<gene>
    <name evidence="11" type="primary">TRM1</name>
    <name evidence="11" type="ORF">MVES_001266</name>
</gene>
<dbReference type="FunFam" id="3.30.56.70:FF:000001">
    <property type="entry name" value="tRNA (guanine(26)-N(2))-dimethyltransferase"/>
    <property type="match status" value="1"/>
</dbReference>
<feature type="compositionally biased region" description="Basic and acidic residues" evidence="10">
    <location>
        <begin position="580"/>
        <end position="598"/>
    </location>
</feature>
<keyword evidence="2 9" id="KW-0489">Methyltransferase</keyword>
<dbReference type="GO" id="GO:0005634">
    <property type="term" value="C:nucleus"/>
    <property type="evidence" value="ECO:0007669"/>
    <property type="project" value="TreeGrafter"/>
</dbReference>
<proteinExistence type="inferred from homology"/>
<dbReference type="InterPro" id="IPR042296">
    <property type="entry name" value="tRNA_met_Trm1_C"/>
</dbReference>
<dbReference type="PROSITE" id="PS51626">
    <property type="entry name" value="SAM_MT_TRM1"/>
    <property type="match status" value="1"/>
</dbReference>
<dbReference type="RefSeq" id="XP_056062173.1">
    <property type="nucleotide sequence ID" value="XM_056206198.1"/>
</dbReference>